<dbReference type="EMBL" id="JBDJPC010000001">
    <property type="protein sequence ID" value="KAL1517520.1"/>
    <property type="molecule type" value="Genomic_DNA"/>
</dbReference>
<dbReference type="Pfam" id="PF14051">
    <property type="entry name" value="DPF1-3_N"/>
    <property type="match status" value="1"/>
</dbReference>
<evidence type="ECO:0000256" key="2">
    <source>
        <dbReference type="SAM" id="MobiDB-lite"/>
    </source>
</evidence>
<evidence type="ECO:0000259" key="3">
    <source>
        <dbReference type="PROSITE" id="PS50157"/>
    </source>
</evidence>
<dbReference type="Proteomes" id="UP001566132">
    <property type="component" value="Unassembled WGS sequence"/>
</dbReference>
<keyword evidence="1" id="KW-0863">Zinc-finger</keyword>
<dbReference type="PROSITE" id="PS00028">
    <property type="entry name" value="ZINC_FINGER_C2H2_1"/>
    <property type="match status" value="1"/>
</dbReference>
<dbReference type="InterPro" id="IPR013087">
    <property type="entry name" value="Znf_C2H2_type"/>
</dbReference>
<evidence type="ECO:0000313" key="4">
    <source>
        <dbReference type="EMBL" id="KAL1517520.1"/>
    </source>
</evidence>
<feature type="region of interest" description="Disordered" evidence="2">
    <location>
        <begin position="164"/>
        <end position="411"/>
    </location>
</feature>
<feature type="compositionally biased region" description="Basic residues" evidence="2">
    <location>
        <begin position="183"/>
        <end position="192"/>
    </location>
</feature>
<feature type="region of interest" description="Disordered" evidence="2">
    <location>
        <begin position="1"/>
        <end position="21"/>
    </location>
</feature>
<feature type="compositionally biased region" description="Basic and acidic residues" evidence="2">
    <location>
        <begin position="256"/>
        <end position="267"/>
    </location>
</feature>
<feature type="compositionally biased region" description="Low complexity" evidence="2">
    <location>
        <begin position="8"/>
        <end position="21"/>
    </location>
</feature>
<dbReference type="InterPro" id="IPR025750">
    <property type="entry name" value="DPF1-3_N"/>
</dbReference>
<feature type="compositionally biased region" description="Pro residues" evidence="2">
    <location>
        <begin position="318"/>
        <end position="328"/>
    </location>
</feature>
<evidence type="ECO:0000313" key="5">
    <source>
        <dbReference type="Proteomes" id="UP001566132"/>
    </source>
</evidence>
<feature type="domain" description="C2H2-type" evidence="3">
    <location>
        <begin position="234"/>
        <end position="262"/>
    </location>
</feature>
<dbReference type="PANTHER" id="PTHR23057:SF5">
    <property type="entry name" value="ZINC FINGER PROTEIN UBI-D4"/>
    <property type="match status" value="1"/>
</dbReference>
<organism evidence="4 5">
    <name type="scientific">Hypothenemus hampei</name>
    <name type="common">Coffee berry borer</name>
    <dbReference type="NCBI Taxonomy" id="57062"/>
    <lineage>
        <taxon>Eukaryota</taxon>
        <taxon>Metazoa</taxon>
        <taxon>Ecdysozoa</taxon>
        <taxon>Arthropoda</taxon>
        <taxon>Hexapoda</taxon>
        <taxon>Insecta</taxon>
        <taxon>Pterygota</taxon>
        <taxon>Neoptera</taxon>
        <taxon>Endopterygota</taxon>
        <taxon>Coleoptera</taxon>
        <taxon>Polyphaga</taxon>
        <taxon>Cucujiformia</taxon>
        <taxon>Curculionidae</taxon>
        <taxon>Scolytinae</taxon>
        <taxon>Hypothenemus</taxon>
    </lineage>
</organism>
<keyword evidence="1" id="KW-0862">Zinc</keyword>
<comment type="caution">
    <text evidence="4">The sequence shown here is derived from an EMBL/GenBank/DDBJ whole genome shotgun (WGS) entry which is preliminary data.</text>
</comment>
<accession>A0ABD1FEY2</accession>
<keyword evidence="5" id="KW-1185">Reference proteome</keyword>
<dbReference type="PANTHER" id="PTHR23057">
    <property type="entry name" value="JUXTAPOSED WITH ANOTHER ZINC FINGER PROTEIN 1"/>
    <property type="match status" value="1"/>
</dbReference>
<proteinExistence type="predicted"/>
<feature type="compositionally biased region" description="Pro residues" evidence="2">
    <location>
        <begin position="276"/>
        <end position="311"/>
    </location>
</feature>
<sequence length="507" mass="55241">MATTTLAVSTSVNPSTSSQSNLEKIESFVNDPVYKEIIDSAMNFNTRLCIERRLRLPFIDTQTGVAQNHCSLFMNKRQRMPGLNPGQIYSYPRPRWRKRRRQYLTMSARAYGRHAELLDGDGDIHSISQIENPALQDNDSKDSQLLSGDAKDWYYDEQDMLEMENYDEPDPDSDLDYEESYSKRKRGRKSSGRGRTDSPNTPGRKRGSGRGRGKKTGPGGHNYEPTPGDPDKPFACELCGARYKTRPGLTYHYGHSHKEGASDENSRDSAAASPMNPGPPSNNPPPAGPYPPPGGPSTNVPPPVSQGPVPHPGVTIDGPPPQGPPPVLGPNQGQVYQDSYVSFLNQSPGAPRRGPPRPPGALPQGPPGPQPMPPQMPLPPMIGPNQAPPNLPPNLPGQPPMQPMMEDPPMPILKPEKVIEIPLVNALPPQESMMPPGPSQESNRKVPPSPYCDFCLGNSNQNKKTGGVEDLVSCHDCGRSGKGGTVFSSDNAAKEEEKPKRGRKKKI</sequence>
<dbReference type="AlphaFoldDB" id="A0ABD1FEY2"/>
<feature type="region of interest" description="Disordered" evidence="2">
    <location>
        <begin position="428"/>
        <end position="448"/>
    </location>
</feature>
<feature type="region of interest" description="Disordered" evidence="2">
    <location>
        <begin position="476"/>
        <end position="507"/>
    </location>
</feature>
<gene>
    <name evidence="4" type="ORF">ABEB36_001276</name>
</gene>
<reference evidence="4 5" key="1">
    <citation type="submission" date="2024-05" db="EMBL/GenBank/DDBJ databases">
        <title>Genetic variation in Jamaican populations of the coffee berry borer (Hypothenemus hampei).</title>
        <authorList>
            <person name="Errbii M."/>
            <person name="Myrie A."/>
        </authorList>
    </citation>
    <scope>NUCLEOTIDE SEQUENCE [LARGE SCALE GENOMIC DNA]</scope>
    <source>
        <strain evidence="4">JA-Hopewell-2020-01-JO</strain>
        <tissue evidence="4">Whole body</tissue>
    </source>
</reference>
<dbReference type="PROSITE" id="PS50157">
    <property type="entry name" value="ZINC_FINGER_C2H2_2"/>
    <property type="match status" value="1"/>
</dbReference>
<name>A0ABD1FEY2_HYPHA</name>
<feature type="compositionally biased region" description="Basic residues" evidence="2">
    <location>
        <begin position="203"/>
        <end position="215"/>
    </location>
</feature>
<evidence type="ECO:0000256" key="1">
    <source>
        <dbReference type="PROSITE-ProRule" id="PRU00042"/>
    </source>
</evidence>
<keyword evidence="1" id="KW-0479">Metal-binding</keyword>
<protein>
    <recommendedName>
        <fullName evidence="3">C2H2-type domain-containing protein</fullName>
    </recommendedName>
</protein>
<feature type="compositionally biased region" description="Pro residues" evidence="2">
    <location>
        <begin position="356"/>
        <end position="411"/>
    </location>
</feature>
<dbReference type="InterPro" id="IPR051580">
    <property type="entry name" value="ZnF-Chromatin_assoc"/>
</dbReference>
<feature type="compositionally biased region" description="Polar residues" evidence="2">
    <location>
        <begin position="335"/>
        <end position="347"/>
    </location>
</feature>
<dbReference type="GO" id="GO:0008270">
    <property type="term" value="F:zinc ion binding"/>
    <property type="evidence" value="ECO:0007669"/>
    <property type="project" value="UniProtKB-KW"/>
</dbReference>
<feature type="compositionally biased region" description="Acidic residues" evidence="2">
    <location>
        <begin position="164"/>
        <end position="179"/>
    </location>
</feature>